<protein>
    <submittedName>
        <fullName evidence="2">HNH endonuclease</fullName>
    </submittedName>
</protein>
<proteinExistence type="predicted"/>
<gene>
    <name evidence="2" type="ORF">NPX36_10310</name>
</gene>
<keyword evidence="2" id="KW-0255">Endonuclease</keyword>
<name>A0ABY5NQD3_9FLAO</name>
<feature type="domain" description="HNH nuclease" evidence="1">
    <location>
        <begin position="225"/>
        <end position="278"/>
    </location>
</feature>
<keyword evidence="2" id="KW-0378">Hydrolase</keyword>
<sequence length="331" mass="38081">MKQELKLLSKSNLNEKLPYYIHCLTHLKRDAKNGGAPHKPILFLSIIRLFEKGIFTDNQIHILPELVASFKSNWSKLVVTNHHPIFAMPFYHMSSEPFWKLIANVGCEKWIESKSSMRSLQNLTTAVNFALIDIELAELMLKPENRDVLKISILDRYFPETKSNYGNNGNDDLPNISVLNEPSEEYKRKIIELKNQVDENAFQEEVFIRGGLFKREIPKIYNNTCAITGLRIDAITNISMVDACHIVPFSEGYDDTLTNGIALCPNLHRAFDRGLISISDNYEVILNKNFVESKSVYNLSQFAGKQILLPKQLEFYPTLENIALHRTRFKF</sequence>
<keyword evidence="2" id="KW-0540">Nuclease</keyword>
<keyword evidence="3" id="KW-1185">Reference proteome</keyword>
<dbReference type="Pfam" id="PF13391">
    <property type="entry name" value="HNH_2"/>
    <property type="match status" value="1"/>
</dbReference>
<accession>A0ABY5NQD3</accession>
<dbReference type="EMBL" id="CP102382">
    <property type="protein sequence ID" value="UUV20726.1"/>
    <property type="molecule type" value="Genomic_DNA"/>
</dbReference>
<dbReference type="PIRSF" id="PIRSF030850">
    <property type="entry name" value="UCP030850"/>
    <property type="match status" value="1"/>
</dbReference>
<dbReference type="InterPro" id="IPR011396">
    <property type="entry name" value="PT_DNA_restrict"/>
</dbReference>
<dbReference type="GO" id="GO:0004519">
    <property type="term" value="F:endonuclease activity"/>
    <property type="evidence" value="ECO:0007669"/>
    <property type="project" value="UniProtKB-KW"/>
</dbReference>
<dbReference type="InterPro" id="IPR003615">
    <property type="entry name" value="HNH_nuc"/>
</dbReference>
<evidence type="ECO:0000313" key="3">
    <source>
        <dbReference type="Proteomes" id="UP001317001"/>
    </source>
</evidence>
<reference evidence="2 3" key="1">
    <citation type="submission" date="2022-08" db="EMBL/GenBank/DDBJ databases">
        <title>Myroides zhujiangensis sp. nov., a novel bacterium isolated from sediment in the Pearl River Estuary.</title>
        <authorList>
            <person name="Cui L."/>
        </authorList>
    </citation>
    <scope>NUCLEOTIDE SEQUENCE [LARGE SCALE GENOMIC DNA]</scope>
    <source>
        <strain evidence="2 3">SCSIO 72103</strain>
    </source>
</reference>
<dbReference type="RefSeq" id="WP_257498630.1">
    <property type="nucleotide sequence ID" value="NZ_CP102382.1"/>
</dbReference>
<dbReference type="CDD" id="cd00085">
    <property type="entry name" value="HNHc"/>
    <property type="match status" value="1"/>
</dbReference>
<evidence type="ECO:0000259" key="1">
    <source>
        <dbReference type="Pfam" id="PF13391"/>
    </source>
</evidence>
<dbReference type="Proteomes" id="UP001317001">
    <property type="component" value="Chromosome"/>
</dbReference>
<organism evidence="2 3">
    <name type="scientific">Paenimyroides aestuarii</name>
    <dbReference type="NCBI Taxonomy" id="2968490"/>
    <lineage>
        <taxon>Bacteria</taxon>
        <taxon>Pseudomonadati</taxon>
        <taxon>Bacteroidota</taxon>
        <taxon>Flavobacteriia</taxon>
        <taxon>Flavobacteriales</taxon>
        <taxon>Flavobacteriaceae</taxon>
        <taxon>Paenimyroides</taxon>
    </lineage>
</organism>
<evidence type="ECO:0000313" key="2">
    <source>
        <dbReference type="EMBL" id="UUV20726.1"/>
    </source>
</evidence>